<dbReference type="PANTHER" id="PTHR43080:SF2">
    <property type="entry name" value="CBS DOMAIN-CONTAINING PROTEIN"/>
    <property type="match status" value="1"/>
</dbReference>
<dbReference type="Pfam" id="PF00571">
    <property type="entry name" value="CBS"/>
    <property type="match status" value="2"/>
</dbReference>
<sequence length="142" mass="16372">MGEDRLQQFGKIKISEIMVKDPLFITPDEKISVTELLMLRKKIGGLPVVKDQKNQQLIGIITQRDIRLARFAMNLESPNTTVKDLMTSEPFVIKKDETIQEVLVLMFEKDIQRLPVVNDNHKLIGLIVQSQILKKLFDVMKK</sequence>
<dbReference type="SMART" id="SM00116">
    <property type="entry name" value="CBS"/>
    <property type="match status" value="2"/>
</dbReference>
<dbReference type="EMBL" id="LAZR01005180">
    <property type="protein sequence ID" value="KKN02143.1"/>
    <property type="molecule type" value="Genomic_DNA"/>
</dbReference>
<evidence type="ECO:0000259" key="2">
    <source>
        <dbReference type="PROSITE" id="PS51371"/>
    </source>
</evidence>
<feature type="domain" description="CBS" evidence="2">
    <location>
        <begin position="86"/>
        <end position="142"/>
    </location>
</feature>
<dbReference type="InterPro" id="IPR000644">
    <property type="entry name" value="CBS_dom"/>
</dbReference>
<keyword evidence="1" id="KW-0129">CBS domain</keyword>
<evidence type="ECO:0000256" key="1">
    <source>
        <dbReference type="ARBA" id="ARBA00023122"/>
    </source>
</evidence>
<accession>A0A0F9Q9T0</accession>
<reference evidence="3" key="1">
    <citation type="journal article" date="2015" name="Nature">
        <title>Complex archaea that bridge the gap between prokaryotes and eukaryotes.</title>
        <authorList>
            <person name="Spang A."/>
            <person name="Saw J.H."/>
            <person name="Jorgensen S.L."/>
            <person name="Zaremba-Niedzwiedzka K."/>
            <person name="Martijn J."/>
            <person name="Lind A.E."/>
            <person name="van Eijk R."/>
            <person name="Schleper C."/>
            <person name="Guy L."/>
            <person name="Ettema T.J."/>
        </authorList>
    </citation>
    <scope>NUCLEOTIDE SEQUENCE</scope>
</reference>
<feature type="domain" description="CBS" evidence="2">
    <location>
        <begin position="18"/>
        <end position="77"/>
    </location>
</feature>
<dbReference type="InterPro" id="IPR046342">
    <property type="entry name" value="CBS_dom_sf"/>
</dbReference>
<dbReference type="Gene3D" id="3.10.580.10">
    <property type="entry name" value="CBS-domain"/>
    <property type="match status" value="2"/>
</dbReference>
<dbReference type="SUPFAM" id="SSF54631">
    <property type="entry name" value="CBS-domain pair"/>
    <property type="match status" value="1"/>
</dbReference>
<evidence type="ECO:0000313" key="3">
    <source>
        <dbReference type="EMBL" id="KKN02143.1"/>
    </source>
</evidence>
<dbReference type="AlphaFoldDB" id="A0A0F9Q9T0"/>
<dbReference type="PANTHER" id="PTHR43080">
    <property type="entry name" value="CBS DOMAIN-CONTAINING PROTEIN CBSX3, MITOCHONDRIAL"/>
    <property type="match status" value="1"/>
</dbReference>
<name>A0A0F9Q9T0_9ZZZZ</name>
<protein>
    <recommendedName>
        <fullName evidence="2">CBS domain-containing protein</fullName>
    </recommendedName>
</protein>
<dbReference type="PROSITE" id="PS51371">
    <property type="entry name" value="CBS"/>
    <property type="match status" value="2"/>
</dbReference>
<comment type="caution">
    <text evidence="3">The sequence shown here is derived from an EMBL/GenBank/DDBJ whole genome shotgun (WGS) entry which is preliminary data.</text>
</comment>
<gene>
    <name evidence="3" type="ORF">LCGC14_1120700</name>
</gene>
<proteinExistence type="predicted"/>
<organism evidence="3">
    <name type="scientific">marine sediment metagenome</name>
    <dbReference type="NCBI Taxonomy" id="412755"/>
    <lineage>
        <taxon>unclassified sequences</taxon>
        <taxon>metagenomes</taxon>
        <taxon>ecological metagenomes</taxon>
    </lineage>
</organism>
<dbReference type="InterPro" id="IPR051257">
    <property type="entry name" value="Diverse_CBS-Domain"/>
</dbReference>